<proteinExistence type="predicted"/>
<protein>
    <submittedName>
        <fullName evidence="1">Uncharacterized protein</fullName>
    </submittedName>
</protein>
<accession>A0A918VV86</accession>
<gene>
    <name evidence="1" type="ORF">GCM10007989_22580</name>
</gene>
<dbReference type="RefSeq" id="WP_189425774.1">
    <property type="nucleotide sequence ID" value="NZ_BMZE01000002.1"/>
</dbReference>
<keyword evidence="2" id="KW-1185">Reference proteome</keyword>
<organism evidence="1 2">
    <name type="scientific">Devosia pacifica</name>
    <dbReference type="NCBI Taxonomy" id="1335967"/>
    <lineage>
        <taxon>Bacteria</taxon>
        <taxon>Pseudomonadati</taxon>
        <taxon>Pseudomonadota</taxon>
        <taxon>Alphaproteobacteria</taxon>
        <taxon>Hyphomicrobiales</taxon>
        <taxon>Devosiaceae</taxon>
        <taxon>Devosia</taxon>
    </lineage>
</organism>
<dbReference type="Proteomes" id="UP000646579">
    <property type="component" value="Unassembled WGS sequence"/>
</dbReference>
<sequence length="90" mass="9956">MLDERPIAEAPRDTSVVMLWCDDGIWRKARWHSGDIWLCLDGRTRIRGTSEVDRTIITAPLFAKKTRAGEKLAQAGILASTAASPTYAAK</sequence>
<evidence type="ECO:0000313" key="2">
    <source>
        <dbReference type="Proteomes" id="UP000646579"/>
    </source>
</evidence>
<dbReference type="EMBL" id="BMZE01000002">
    <property type="protein sequence ID" value="GHA26290.1"/>
    <property type="molecule type" value="Genomic_DNA"/>
</dbReference>
<evidence type="ECO:0000313" key="1">
    <source>
        <dbReference type="EMBL" id="GHA26290.1"/>
    </source>
</evidence>
<name>A0A918VV86_9HYPH</name>
<dbReference type="AlphaFoldDB" id="A0A918VV86"/>
<reference evidence="1" key="2">
    <citation type="submission" date="2020-09" db="EMBL/GenBank/DDBJ databases">
        <authorList>
            <person name="Sun Q."/>
            <person name="Kim S."/>
        </authorList>
    </citation>
    <scope>NUCLEOTIDE SEQUENCE</scope>
    <source>
        <strain evidence="1">KCTC 32437</strain>
    </source>
</reference>
<reference evidence="1" key="1">
    <citation type="journal article" date="2014" name="Int. J. Syst. Evol. Microbiol.">
        <title>Complete genome sequence of Corynebacterium casei LMG S-19264T (=DSM 44701T), isolated from a smear-ripened cheese.</title>
        <authorList>
            <consortium name="US DOE Joint Genome Institute (JGI-PGF)"/>
            <person name="Walter F."/>
            <person name="Albersmeier A."/>
            <person name="Kalinowski J."/>
            <person name="Ruckert C."/>
        </authorList>
    </citation>
    <scope>NUCLEOTIDE SEQUENCE</scope>
    <source>
        <strain evidence="1">KCTC 32437</strain>
    </source>
</reference>
<comment type="caution">
    <text evidence="1">The sequence shown here is derived from an EMBL/GenBank/DDBJ whole genome shotgun (WGS) entry which is preliminary data.</text>
</comment>